<dbReference type="Proteomes" id="UP000254343">
    <property type="component" value="Unassembled WGS sequence"/>
</dbReference>
<organism evidence="3 4">
    <name type="scientific">Afipia felis</name>
    <name type="common">Cat scratch disease bacillus</name>
    <dbReference type="NCBI Taxonomy" id="1035"/>
    <lineage>
        <taxon>Bacteria</taxon>
        <taxon>Pseudomonadati</taxon>
        <taxon>Pseudomonadota</taxon>
        <taxon>Alphaproteobacteria</taxon>
        <taxon>Hyphomicrobiales</taxon>
        <taxon>Nitrobacteraceae</taxon>
        <taxon>Afipia</taxon>
    </lineage>
</organism>
<evidence type="ECO:0000313" key="3">
    <source>
        <dbReference type="EMBL" id="SUU83308.1"/>
    </source>
</evidence>
<dbReference type="CDD" id="cd20751">
    <property type="entry name" value="cyt_P460_Ne-like"/>
    <property type="match status" value="1"/>
</dbReference>
<evidence type="ECO:0000256" key="1">
    <source>
        <dbReference type="SAM" id="SignalP"/>
    </source>
</evidence>
<dbReference type="Pfam" id="PF16694">
    <property type="entry name" value="Cytochrome_P460"/>
    <property type="match status" value="1"/>
</dbReference>
<dbReference type="Gene3D" id="3.50.70.20">
    <property type="entry name" value="Cytochrome P460"/>
    <property type="match status" value="1"/>
</dbReference>
<name>A0A380W2V4_AFIFE</name>
<dbReference type="OrthoDB" id="511546at2"/>
<evidence type="ECO:0000259" key="2">
    <source>
        <dbReference type="Pfam" id="PF16694"/>
    </source>
</evidence>
<sequence length="212" mass="23697">MKHKVSVFLSSVLAVGAIATVAFAQQPQLPPPDDWHATGRYLPEYTSDGALLLPKNFHEWVYVGSPLTPNVLNNGKANFPEFHNVYIEPGSYEIYKKTGVFPEGTIFVKELQLMLPADRADGSRQEPSGRGFFPGPFNGADVTVKDSKRYPATNGWGYYNFNHFEPKAATAKVRPLEECAYCHIASAKRDDVWTQFYTLLDNVPVPADQKKK</sequence>
<feature type="signal peptide" evidence="1">
    <location>
        <begin position="1"/>
        <end position="24"/>
    </location>
</feature>
<evidence type="ECO:0000313" key="4">
    <source>
        <dbReference type="Proteomes" id="UP000254343"/>
    </source>
</evidence>
<feature type="domain" description="Cytochrome P460" evidence="2">
    <location>
        <begin position="54"/>
        <end position="194"/>
    </location>
</feature>
<dbReference type="InterPro" id="IPR038142">
    <property type="entry name" value="Cytochrome_P460_sp"/>
</dbReference>
<keyword evidence="1" id="KW-0732">Signal</keyword>
<gene>
    <name evidence="3" type="ORF">NCTC12722_00471</name>
</gene>
<dbReference type="AlphaFoldDB" id="A0A380W2V4"/>
<dbReference type="RefSeq" id="WP_002718088.1">
    <property type="nucleotide sequence ID" value="NZ_UFSI01000001.1"/>
</dbReference>
<accession>A0A380W2V4</accession>
<feature type="chain" id="PRO_5016739660" description="Cytochrome P460 domain-containing protein" evidence="1">
    <location>
        <begin position="25"/>
        <end position="212"/>
    </location>
</feature>
<dbReference type="InterPro" id="IPR032033">
    <property type="entry name" value="Cytochrome_P460"/>
</dbReference>
<protein>
    <recommendedName>
        <fullName evidence="2">Cytochrome P460 domain-containing protein</fullName>
    </recommendedName>
</protein>
<dbReference type="EMBL" id="UIGB01000001">
    <property type="protein sequence ID" value="SUU83308.1"/>
    <property type="molecule type" value="Genomic_DNA"/>
</dbReference>
<proteinExistence type="predicted"/>
<reference evidence="3 4" key="1">
    <citation type="submission" date="2018-06" db="EMBL/GenBank/DDBJ databases">
        <authorList>
            <consortium name="Pathogen Informatics"/>
            <person name="Doyle S."/>
        </authorList>
    </citation>
    <scope>NUCLEOTIDE SEQUENCE [LARGE SCALE GENOMIC DNA]</scope>
    <source>
        <strain evidence="3 4">NCTC12722</strain>
    </source>
</reference>